<evidence type="ECO:0000256" key="4">
    <source>
        <dbReference type="ARBA" id="ARBA00022553"/>
    </source>
</evidence>
<dbReference type="Gene3D" id="1.10.287.130">
    <property type="match status" value="1"/>
</dbReference>
<dbReference type="SUPFAM" id="SSF55874">
    <property type="entry name" value="ATPase domain of HSP90 chaperone/DNA topoisomerase II/histidine kinase"/>
    <property type="match status" value="1"/>
</dbReference>
<dbReference type="PANTHER" id="PTHR45436:SF5">
    <property type="entry name" value="SENSOR HISTIDINE KINASE TRCS"/>
    <property type="match status" value="1"/>
</dbReference>
<dbReference type="PROSITE" id="PS50885">
    <property type="entry name" value="HAMP"/>
    <property type="match status" value="1"/>
</dbReference>
<dbReference type="InterPro" id="IPR005467">
    <property type="entry name" value="His_kinase_dom"/>
</dbReference>
<dbReference type="PRINTS" id="PR00344">
    <property type="entry name" value="BCTRLSENSOR"/>
</dbReference>
<keyword evidence="6" id="KW-0812">Transmembrane</keyword>
<dbReference type="SUPFAM" id="SSF47384">
    <property type="entry name" value="Homodimeric domain of signal transducing histidine kinase"/>
    <property type="match status" value="1"/>
</dbReference>
<evidence type="ECO:0000256" key="5">
    <source>
        <dbReference type="ARBA" id="ARBA00022679"/>
    </source>
</evidence>
<evidence type="ECO:0000256" key="8">
    <source>
        <dbReference type="ARBA" id="ARBA00022989"/>
    </source>
</evidence>
<dbReference type="SMART" id="SM00388">
    <property type="entry name" value="HisKA"/>
    <property type="match status" value="1"/>
</dbReference>
<keyword evidence="5" id="KW-0808">Transferase</keyword>
<protein>
    <recommendedName>
        <fullName evidence="3">histidine kinase</fullName>
        <ecNumber evidence="3">2.7.13.3</ecNumber>
    </recommendedName>
</protein>
<evidence type="ECO:0000256" key="9">
    <source>
        <dbReference type="ARBA" id="ARBA00023012"/>
    </source>
</evidence>
<organism evidence="11 12">
    <name type="scientific">Nonomuraea phyllanthi</name>
    <dbReference type="NCBI Taxonomy" id="2219224"/>
    <lineage>
        <taxon>Bacteria</taxon>
        <taxon>Bacillati</taxon>
        <taxon>Actinomycetota</taxon>
        <taxon>Actinomycetes</taxon>
        <taxon>Streptosporangiales</taxon>
        <taxon>Streptosporangiaceae</taxon>
        <taxon>Nonomuraea</taxon>
    </lineage>
</organism>
<reference evidence="11 12" key="1">
    <citation type="submission" date="2019-10" db="EMBL/GenBank/DDBJ databases">
        <title>Nonomuraea sp. nov., isolated from Phyllanthus amarus.</title>
        <authorList>
            <person name="Klykleung N."/>
            <person name="Tanasupawat S."/>
        </authorList>
    </citation>
    <scope>NUCLEOTIDE SEQUENCE [LARGE SCALE GENOMIC DNA]</scope>
    <source>
        <strain evidence="11 12">PA1-10</strain>
    </source>
</reference>
<dbReference type="InterPro" id="IPR003661">
    <property type="entry name" value="HisK_dim/P_dom"/>
</dbReference>
<sequence length="458" mass="50053">MGLWHGYSIRSRLTLVATATMVVICVLGVMMALAGLRQQRAEYQREAMIAEAVRVSDNVRLNGPPHVLSGGVSEAAQLFDADGRLIASSPDLKGLHEPMMSDADNGGISYTTQERCNLPAFPGTCVIVLKFPIHLRDGTWELYSATKAPVWYGHPAQLLALILGGLLLVAITAAGTHLIVSRTLAPVAAISGKLAKITESDLTHRVPMPKYSDELHELAQVTNRTLDRAQSAVEQQLRFASDASHDLRSPLTAMRTQIEQALMYPEETDWPKTADMLLGSVERLQHLVADLLQMSRLDAGYARPPEVVDLTGLVRCELDRRPRGVEVVRRLTDGVTVMGDRIGLSRLLTNLLDNAERHAESAVTVTVARRPGDQAEQAVLEVADDGEGIPRHLREEVFRRFVRLKASRLRDSGGTGLGLPIARQIAEAHGGTLTIEDSPRGACFVLRLPLHDSERSLP</sequence>
<dbReference type="GO" id="GO:0005886">
    <property type="term" value="C:plasma membrane"/>
    <property type="evidence" value="ECO:0007669"/>
    <property type="project" value="UniProtKB-SubCell"/>
</dbReference>
<evidence type="ECO:0000256" key="7">
    <source>
        <dbReference type="ARBA" id="ARBA00022777"/>
    </source>
</evidence>
<dbReference type="AlphaFoldDB" id="A0A5C4WR23"/>
<dbReference type="PANTHER" id="PTHR45436">
    <property type="entry name" value="SENSOR HISTIDINE KINASE YKOH"/>
    <property type="match status" value="1"/>
</dbReference>
<dbReference type="EC" id="2.7.13.3" evidence="3"/>
<dbReference type="InterPro" id="IPR004358">
    <property type="entry name" value="Sig_transdc_His_kin-like_C"/>
</dbReference>
<dbReference type="CDD" id="cd00082">
    <property type="entry name" value="HisKA"/>
    <property type="match status" value="1"/>
</dbReference>
<dbReference type="InterPro" id="IPR003660">
    <property type="entry name" value="HAMP_dom"/>
</dbReference>
<dbReference type="InterPro" id="IPR003594">
    <property type="entry name" value="HATPase_dom"/>
</dbReference>
<comment type="subcellular location">
    <subcellularLocation>
        <location evidence="2">Cell membrane</location>
    </subcellularLocation>
</comment>
<dbReference type="PROSITE" id="PS50109">
    <property type="entry name" value="HIS_KIN"/>
    <property type="match status" value="1"/>
</dbReference>
<dbReference type="GO" id="GO:0000155">
    <property type="term" value="F:phosphorelay sensor kinase activity"/>
    <property type="evidence" value="ECO:0007669"/>
    <property type="project" value="InterPro"/>
</dbReference>
<accession>A0A5C4WR23</accession>
<evidence type="ECO:0000256" key="10">
    <source>
        <dbReference type="ARBA" id="ARBA00023136"/>
    </source>
</evidence>
<comment type="caution">
    <text evidence="11">The sequence shown here is derived from an EMBL/GenBank/DDBJ whole genome shotgun (WGS) entry which is preliminary data.</text>
</comment>
<dbReference type="Gene3D" id="3.30.565.10">
    <property type="entry name" value="Histidine kinase-like ATPase, C-terminal domain"/>
    <property type="match status" value="1"/>
</dbReference>
<dbReference type="CDD" id="cd00075">
    <property type="entry name" value="HATPase"/>
    <property type="match status" value="1"/>
</dbReference>
<keyword evidence="9" id="KW-0902">Two-component regulatory system</keyword>
<evidence type="ECO:0000256" key="3">
    <source>
        <dbReference type="ARBA" id="ARBA00012438"/>
    </source>
</evidence>
<evidence type="ECO:0000256" key="6">
    <source>
        <dbReference type="ARBA" id="ARBA00022692"/>
    </source>
</evidence>
<evidence type="ECO:0000256" key="1">
    <source>
        <dbReference type="ARBA" id="ARBA00000085"/>
    </source>
</evidence>
<evidence type="ECO:0000256" key="2">
    <source>
        <dbReference type="ARBA" id="ARBA00004236"/>
    </source>
</evidence>
<dbReference type="Pfam" id="PF00512">
    <property type="entry name" value="HisKA"/>
    <property type="match status" value="1"/>
</dbReference>
<proteinExistence type="predicted"/>
<dbReference type="SMART" id="SM00304">
    <property type="entry name" value="HAMP"/>
    <property type="match status" value="1"/>
</dbReference>
<dbReference type="InterPro" id="IPR050428">
    <property type="entry name" value="TCS_sensor_his_kinase"/>
</dbReference>
<dbReference type="EMBL" id="VDLX02000004">
    <property type="protein sequence ID" value="KAB8195479.1"/>
    <property type="molecule type" value="Genomic_DNA"/>
</dbReference>
<dbReference type="Pfam" id="PF02518">
    <property type="entry name" value="HATPase_c"/>
    <property type="match status" value="1"/>
</dbReference>
<dbReference type="OrthoDB" id="9786919at2"/>
<keyword evidence="10" id="KW-0472">Membrane</keyword>
<dbReference type="InterPro" id="IPR036097">
    <property type="entry name" value="HisK_dim/P_sf"/>
</dbReference>
<dbReference type="Gene3D" id="6.10.340.10">
    <property type="match status" value="1"/>
</dbReference>
<dbReference type="InterPro" id="IPR036890">
    <property type="entry name" value="HATPase_C_sf"/>
</dbReference>
<evidence type="ECO:0000313" key="11">
    <source>
        <dbReference type="EMBL" id="KAB8195479.1"/>
    </source>
</evidence>
<name>A0A5C4WR23_9ACTN</name>
<dbReference type="Proteomes" id="UP000312512">
    <property type="component" value="Unassembled WGS sequence"/>
</dbReference>
<comment type="catalytic activity">
    <reaction evidence="1">
        <text>ATP + protein L-histidine = ADP + protein N-phospho-L-histidine.</text>
        <dbReference type="EC" id="2.7.13.3"/>
    </reaction>
</comment>
<keyword evidence="7" id="KW-0418">Kinase</keyword>
<dbReference type="SMART" id="SM00387">
    <property type="entry name" value="HATPase_c"/>
    <property type="match status" value="1"/>
</dbReference>
<evidence type="ECO:0000313" key="12">
    <source>
        <dbReference type="Proteomes" id="UP000312512"/>
    </source>
</evidence>
<accession>A0A5P9YVZ4</accession>
<gene>
    <name evidence="11" type="ORF">FH608_014205</name>
</gene>
<keyword evidence="8" id="KW-1133">Transmembrane helix</keyword>
<keyword evidence="12" id="KW-1185">Reference proteome</keyword>
<keyword evidence="4" id="KW-0597">Phosphoprotein</keyword>